<evidence type="ECO:0000259" key="8">
    <source>
        <dbReference type="Pfam" id="PF02384"/>
    </source>
</evidence>
<evidence type="ECO:0000256" key="7">
    <source>
        <dbReference type="ARBA" id="ARBA00047942"/>
    </source>
</evidence>
<comment type="similarity">
    <text evidence="1">Belongs to the N(4)/N(6)-methyltransferase family.</text>
</comment>
<dbReference type="InterPro" id="IPR002052">
    <property type="entry name" value="DNA_methylase_N6_adenine_CS"/>
</dbReference>
<evidence type="ECO:0000259" key="9">
    <source>
        <dbReference type="Pfam" id="PF12161"/>
    </source>
</evidence>
<evidence type="ECO:0000313" key="10">
    <source>
        <dbReference type="EMBL" id="BCZ18861.1"/>
    </source>
</evidence>
<keyword evidence="5" id="KW-0949">S-adenosyl-L-methionine</keyword>
<dbReference type="InterPro" id="IPR029063">
    <property type="entry name" value="SAM-dependent_MTases_sf"/>
</dbReference>
<dbReference type="EC" id="2.1.1.72" evidence="2"/>
<protein>
    <recommendedName>
        <fullName evidence="2">site-specific DNA-methyltransferase (adenine-specific)</fullName>
        <ecNumber evidence="2">2.1.1.72</ecNumber>
    </recommendedName>
</protein>
<dbReference type="PANTHER" id="PTHR42933:SF3">
    <property type="entry name" value="TYPE I RESTRICTION ENZYME MJAVIII METHYLASE SUBUNIT"/>
    <property type="match status" value="1"/>
</dbReference>
<dbReference type="PROSITE" id="PS00092">
    <property type="entry name" value="N6_MTASE"/>
    <property type="match status" value="1"/>
</dbReference>
<evidence type="ECO:0000313" key="11">
    <source>
        <dbReference type="Proteomes" id="UP000826146"/>
    </source>
</evidence>
<evidence type="ECO:0000256" key="6">
    <source>
        <dbReference type="ARBA" id="ARBA00022747"/>
    </source>
</evidence>
<accession>A0ABN6I5M4</accession>
<keyword evidence="6" id="KW-0680">Restriction system</keyword>
<dbReference type="InterPro" id="IPR051537">
    <property type="entry name" value="DNA_Adenine_Mtase"/>
</dbReference>
<keyword evidence="4" id="KW-0808">Transferase</keyword>
<sequence length="631" mass="71701">MDGTQFQPIVNFIWNIADLLRDHYTKGKYRDVILPMTVIRRLDAVLEPTKVKVLQKQREDEEQGFPKRHKYLCKASGFDFYNTSHFTLKELTAHPAELKANFKNYLEGFSPNVKDILEKFKFEVQLDTLDKAGILFELVQEFCSTKVNFSISPVLNNQGKVVHQGLSNLGMGYVFEELIRKFNEENNEEAGEHFTPREVIALMAELVFRPVATQIQENSTFFIYDNACGSGGMLTESKAFVKDVLQSKAEFELYGQEINPETYALCKADMLIKGEDADNIKFGSTLSQDGFKESEEKFDFMLTNPPFGKAWGSEQEKCKADPRFSMGVTGASDGQMMFLLNMLAKMKDTPLGSRIASVHNGSALFNSDSGQVAIRSHIIQNDFLEAVIALPLDLFYNTGIPTFIWILSNRKPAHKQGKVQLIDATSYFEPMQKSLGQKRNYLTPTHISAIVQLFLEQPKSPHSVIVENDDLGYQKFSVFALKSSQELLEEEGFNALSNHQAILKRLKELESKPPKLKPTYKTPKEFLEALDLPTPKLKTKEGIEIPAPLNLFDKQEEKIPLKEDKEGYFLKEIQPFTPLSFIEAKSVKVGYEILFNQYFYTPSAQKSLAQLQEEITDTEGEIQILLSEIWA</sequence>
<dbReference type="Gene3D" id="3.40.50.150">
    <property type="entry name" value="Vaccinia Virus protein VP39"/>
    <property type="match status" value="1"/>
</dbReference>
<dbReference type="InterPro" id="IPR022749">
    <property type="entry name" value="D12N6_MeTrfase_N"/>
</dbReference>
<evidence type="ECO:0000256" key="4">
    <source>
        <dbReference type="ARBA" id="ARBA00022679"/>
    </source>
</evidence>
<gene>
    <name evidence="10" type="ORF">NHP190012_05030</name>
</gene>
<name>A0ABN6I5M4_9HELI</name>
<keyword evidence="11" id="KW-1185">Reference proteome</keyword>
<dbReference type="EMBL" id="AP024819">
    <property type="protein sequence ID" value="BCZ18861.1"/>
    <property type="molecule type" value="Genomic_DNA"/>
</dbReference>
<feature type="domain" description="DNA methylase adenine-specific" evidence="8">
    <location>
        <begin position="171"/>
        <end position="462"/>
    </location>
</feature>
<dbReference type="PANTHER" id="PTHR42933">
    <property type="entry name" value="SLR6095 PROTEIN"/>
    <property type="match status" value="1"/>
</dbReference>
<evidence type="ECO:0000256" key="2">
    <source>
        <dbReference type="ARBA" id="ARBA00011900"/>
    </source>
</evidence>
<dbReference type="PRINTS" id="PR00507">
    <property type="entry name" value="N12N6MTFRASE"/>
</dbReference>
<dbReference type="SUPFAM" id="SSF53335">
    <property type="entry name" value="S-adenosyl-L-methionine-dependent methyltransferases"/>
    <property type="match status" value="1"/>
</dbReference>
<evidence type="ECO:0000256" key="5">
    <source>
        <dbReference type="ARBA" id="ARBA00022691"/>
    </source>
</evidence>
<proteinExistence type="inferred from homology"/>
<organism evidence="10 11">
    <name type="scientific">Helicobacter gastrofelis</name>
    <dbReference type="NCBI Taxonomy" id="2849642"/>
    <lineage>
        <taxon>Bacteria</taxon>
        <taxon>Pseudomonadati</taxon>
        <taxon>Campylobacterota</taxon>
        <taxon>Epsilonproteobacteria</taxon>
        <taxon>Campylobacterales</taxon>
        <taxon>Helicobacteraceae</taxon>
        <taxon>Helicobacter</taxon>
    </lineage>
</organism>
<dbReference type="Pfam" id="PF12161">
    <property type="entry name" value="HsdM_N"/>
    <property type="match status" value="1"/>
</dbReference>
<keyword evidence="3" id="KW-0489">Methyltransferase</keyword>
<dbReference type="RefSeq" id="WP_221272310.1">
    <property type="nucleotide sequence ID" value="NZ_AP024819.1"/>
</dbReference>
<evidence type="ECO:0000256" key="3">
    <source>
        <dbReference type="ARBA" id="ARBA00022603"/>
    </source>
</evidence>
<comment type="catalytic activity">
    <reaction evidence="7">
        <text>a 2'-deoxyadenosine in DNA + S-adenosyl-L-methionine = an N(6)-methyl-2'-deoxyadenosine in DNA + S-adenosyl-L-homocysteine + H(+)</text>
        <dbReference type="Rhea" id="RHEA:15197"/>
        <dbReference type="Rhea" id="RHEA-COMP:12418"/>
        <dbReference type="Rhea" id="RHEA-COMP:12419"/>
        <dbReference type="ChEBI" id="CHEBI:15378"/>
        <dbReference type="ChEBI" id="CHEBI:57856"/>
        <dbReference type="ChEBI" id="CHEBI:59789"/>
        <dbReference type="ChEBI" id="CHEBI:90615"/>
        <dbReference type="ChEBI" id="CHEBI:90616"/>
        <dbReference type="EC" id="2.1.1.72"/>
    </reaction>
</comment>
<evidence type="ECO:0000256" key="1">
    <source>
        <dbReference type="ARBA" id="ARBA00006594"/>
    </source>
</evidence>
<dbReference type="Proteomes" id="UP000826146">
    <property type="component" value="Chromosome"/>
</dbReference>
<reference evidence="10 11" key="1">
    <citation type="submission" date="2021-07" db="EMBL/GenBank/DDBJ databases">
        <title>Novel Helicobacter sp. Isolated from a cat.</title>
        <authorList>
            <person name="Rimbara E."/>
            <person name="Suzuki M."/>
        </authorList>
    </citation>
    <scope>NUCLEOTIDE SEQUENCE [LARGE SCALE GENOMIC DNA]</scope>
    <source>
        <strain evidence="11">NHP19-012</strain>
    </source>
</reference>
<dbReference type="Pfam" id="PF02384">
    <property type="entry name" value="N6_Mtase"/>
    <property type="match status" value="1"/>
</dbReference>
<dbReference type="Gene3D" id="1.20.1260.30">
    <property type="match status" value="1"/>
</dbReference>
<dbReference type="InterPro" id="IPR038333">
    <property type="entry name" value="T1MK-like_N_sf"/>
</dbReference>
<feature type="domain" description="N6 adenine-specific DNA methyltransferase N-terminal" evidence="9">
    <location>
        <begin position="10"/>
        <end position="142"/>
    </location>
</feature>
<dbReference type="InterPro" id="IPR003356">
    <property type="entry name" value="DNA_methylase_A-5"/>
</dbReference>